<evidence type="ECO:0000313" key="3">
    <source>
        <dbReference type="EMBL" id="KAF5313668.1"/>
    </source>
</evidence>
<keyword evidence="2" id="KW-0812">Transmembrane</keyword>
<dbReference type="EMBL" id="JAACJK010000223">
    <property type="protein sequence ID" value="KAF5313668.1"/>
    <property type="molecule type" value="Genomic_DNA"/>
</dbReference>
<comment type="caution">
    <text evidence="3">The sequence shown here is derived from an EMBL/GenBank/DDBJ whole genome shotgun (WGS) entry which is preliminary data.</text>
</comment>
<keyword evidence="2" id="KW-1133">Transmembrane helix</keyword>
<feature type="transmembrane region" description="Helical" evidence="2">
    <location>
        <begin position="20"/>
        <end position="46"/>
    </location>
</feature>
<dbReference type="Proteomes" id="UP000541558">
    <property type="component" value="Unassembled WGS sequence"/>
</dbReference>
<reference evidence="3 4" key="1">
    <citation type="journal article" date="2020" name="ISME J.">
        <title>Uncovering the hidden diversity of litter-decomposition mechanisms in mushroom-forming fungi.</title>
        <authorList>
            <person name="Floudas D."/>
            <person name="Bentzer J."/>
            <person name="Ahren D."/>
            <person name="Johansson T."/>
            <person name="Persson P."/>
            <person name="Tunlid A."/>
        </authorList>
    </citation>
    <scope>NUCLEOTIDE SEQUENCE [LARGE SCALE GENOMIC DNA]</scope>
    <source>
        <strain evidence="3 4">CBS 175.51</strain>
    </source>
</reference>
<sequence length="304" mass="33381">MYTLLKREQTLETTPTSSPWSTPTVIAVGISAAVLVIIIIAFTIFMRKRRLYLFRKRTERASVAELTWSPVTTLNSTPFASANNSPVLRPQWDKPFLRNSSQSNLSSRVPSSFYSETTIPSSPLAMRSKSALNLVLGPPASDLEEEAYDGDVSCRVGDDDEEEKYDEDEEEEEDAEEKEKRSISPLVMSPILARLPSVKSGSTSRVGKLIRSSGIDSSQDFSSHDSCRDTFMSALTYQSGVLETTPPRPPKIEARMSVVERRSALFSQAEMVKLFQGRNSGVVPGARQLSPGIAVPTVLAVPSA</sequence>
<evidence type="ECO:0000313" key="4">
    <source>
        <dbReference type="Proteomes" id="UP000541558"/>
    </source>
</evidence>
<feature type="region of interest" description="Disordered" evidence="1">
    <location>
        <begin position="144"/>
        <end position="183"/>
    </location>
</feature>
<keyword evidence="2" id="KW-0472">Membrane</keyword>
<gene>
    <name evidence="3" type="ORF">D9611_010203</name>
</gene>
<name>A0A8H5AZB3_9AGAR</name>
<protein>
    <submittedName>
        <fullName evidence="3">Uncharacterized protein</fullName>
    </submittedName>
</protein>
<organism evidence="3 4">
    <name type="scientific">Ephemerocybe angulata</name>
    <dbReference type="NCBI Taxonomy" id="980116"/>
    <lineage>
        <taxon>Eukaryota</taxon>
        <taxon>Fungi</taxon>
        <taxon>Dikarya</taxon>
        <taxon>Basidiomycota</taxon>
        <taxon>Agaricomycotina</taxon>
        <taxon>Agaricomycetes</taxon>
        <taxon>Agaricomycetidae</taxon>
        <taxon>Agaricales</taxon>
        <taxon>Agaricineae</taxon>
        <taxon>Psathyrellaceae</taxon>
        <taxon>Ephemerocybe</taxon>
    </lineage>
</organism>
<dbReference type="OrthoDB" id="10350630at2759"/>
<evidence type="ECO:0000256" key="1">
    <source>
        <dbReference type="SAM" id="MobiDB-lite"/>
    </source>
</evidence>
<proteinExistence type="predicted"/>
<dbReference type="AlphaFoldDB" id="A0A8H5AZB3"/>
<keyword evidence="4" id="KW-1185">Reference proteome</keyword>
<feature type="compositionally biased region" description="Acidic residues" evidence="1">
    <location>
        <begin position="158"/>
        <end position="176"/>
    </location>
</feature>
<evidence type="ECO:0000256" key="2">
    <source>
        <dbReference type="SAM" id="Phobius"/>
    </source>
</evidence>
<accession>A0A8H5AZB3</accession>